<protein>
    <submittedName>
        <fullName evidence="19">TonB-dependent receptor</fullName>
    </submittedName>
</protein>
<dbReference type="InterPro" id="IPR039426">
    <property type="entry name" value="TonB-dep_rcpt-like"/>
</dbReference>
<comment type="subcellular location">
    <subcellularLocation>
        <location evidence="1 12">Cell outer membrane</location>
        <topology evidence="1 12">Multi-pass membrane protein</topology>
    </subcellularLocation>
</comment>
<evidence type="ECO:0000256" key="1">
    <source>
        <dbReference type="ARBA" id="ARBA00004571"/>
    </source>
</evidence>
<dbReference type="GO" id="GO:0009279">
    <property type="term" value="C:cell outer membrane"/>
    <property type="evidence" value="ECO:0007669"/>
    <property type="project" value="UniProtKB-SubCell"/>
</dbReference>
<dbReference type="InterPro" id="IPR036942">
    <property type="entry name" value="Beta-barrel_TonB_sf"/>
</dbReference>
<evidence type="ECO:0000313" key="19">
    <source>
        <dbReference type="EMBL" id="CAA9499469.1"/>
    </source>
</evidence>
<feature type="compositionally biased region" description="Low complexity" evidence="15">
    <location>
        <begin position="23"/>
        <end position="33"/>
    </location>
</feature>
<keyword evidence="9 14" id="KW-0798">TonB box</keyword>
<evidence type="ECO:0000256" key="2">
    <source>
        <dbReference type="ARBA" id="ARBA00022448"/>
    </source>
</evidence>
<dbReference type="AlphaFoldDB" id="A0A6J4SP46"/>
<keyword evidence="8" id="KW-0406">Ion transport</keyword>
<evidence type="ECO:0000256" key="12">
    <source>
        <dbReference type="PROSITE-ProRule" id="PRU01360"/>
    </source>
</evidence>
<sequence length="953" mass="101942">MRKSVWMLSTCLFAASAPVVAQDSAGSGDAAGQTPTTPVESSTAQGAVQAETGAAAPTPEDSDVNRGEIIVTATRRASPLSNVPIAVSAVTAQSLQNSGATDIRQLNQLAPSLLVSSTGTEANGSARIRGIGTVGDNPGLESSVAVFIDGVYRSRTGSGLNELGEIERVEVLRGPQGTLFGRNASAGLINIVSKRPNLNESEGYAEATYGNYDFLRLSGGLSGPIGGDTLGFRLDGVYVQRDGFYRNITQGGDSESRANDRDRYFVRGQLLFEPTDALSIRLIGDYSRRDESCCAAVYVATKETFDATRTGEAANTNPDGNFSFSPTNRIVDILNAPFFNSGVPQQNQLDPFSRDVAISPGRTFRNKTTDYGVSGQIDYDLGPINLTSITAYREYKAGGAADIDYTAADITYRDDDGNSFRRFKTFTQELRLQGSAFEDRLDFLVGGYYSNEDLRLVDNGRFGTQYGAFAACRIVATINPNPALRQPGTAGCLSPGGRATLLGQLPGTAPAFGPATPLILAGVNNLSTLNDLGSIRDVYDQNSENYAFFTHNIFNVTDKLSMTLGARYTNETKKFDARFNNDNTVCPTQQALLGPLLANPALGALAGGIVTLSCTGNSSVLTNNLNLESERKEDEFTGTAVISFKPTPQLLTYASYSKGYKAGGFNLDRSDLGGPNGVFSPRTNADADGLQFDAEKVDAYEIGAKFTRRNFNLNVAIFRQEFENFQLNTFNGSVFIVQNIQSCKADLNFADRDNSLATGACPGGTKPGVVSQGIEIEANFYPTRDLQIAVGHTYSDAKYRKNLVGSAAGEALSPALFLLSGRNLSNAPRNVETASLTWTPEIGGSGIKGLVYVDTRVTSGYNTGSDLFPEKAQEGYALVNARLGIRGPGAVWGLELWGQNIFNKKYQQVAFNTPFQGAGSIAQTQAFGTVANQLFSSFLAEPRTYGATVRTRF</sequence>
<feature type="region of interest" description="Disordered" evidence="15">
    <location>
        <begin position="23"/>
        <end position="66"/>
    </location>
</feature>
<evidence type="ECO:0000259" key="18">
    <source>
        <dbReference type="Pfam" id="PF07715"/>
    </source>
</evidence>
<feature type="compositionally biased region" description="Polar residues" evidence="15">
    <location>
        <begin position="34"/>
        <end position="46"/>
    </location>
</feature>
<evidence type="ECO:0000256" key="3">
    <source>
        <dbReference type="ARBA" id="ARBA00022452"/>
    </source>
</evidence>
<dbReference type="PROSITE" id="PS52016">
    <property type="entry name" value="TONB_DEPENDENT_REC_3"/>
    <property type="match status" value="1"/>
</dbReference>
<keyword evidence="7" id="KW-0408">Iron</keyword>
<evidence type="ECO:0000256" key="8">
    <source>
        <dbReference type="ARBA" id="ARBA00023065"/>
    </source>
</evidence>
<comment type="similarity">
    <text evidence="12 14">Belongs to the TonB-dependent receptor family.</text>
</comment>
<dbReference type="EMBL" id="CADCVX010000220">
    <property type="protein sequence ID" value="CAA9499469.1"/>
    <property type="molecule type" value="Genomic_DNA"/>
</dbReference>
<evidence type="ECO:0000256" key="15">
    <source>
        <dbReference type="SAM" id="MobiDB-lite"/>
    </source>
</evidence>
<evidence type="ECO:0000256" key="5">
    <source>
        <dbReference type="ARBA" id="ARBA00022692"/>
    </source>
</evidence>
<feature type="domain" description="TonB-dependent receptor plug" evidence="18">
    <location>
        <begin position="80"/>
        <end position="187"/>
    </location>
</feature>
<evidence type="ECO:0000259" key="17">
    <source>
        <dbReference type="Pfam" id="PF00593"/>
    </source>
</evidence>
<evidence type="ECO:0000256" key="7">
    <source>
        <dbReference type="ARBA" id="ARBA00023004"/>
    </source>
</evidence>
<feature type="short sequence motif" description="TonB C-terminal box" evidence="13">
    <location>
        <begin position="936"/>
        <end position="953"/>
    </location>
</feature>
<proteinExistence type="inferred from homology"/>
<dbReference type="Pfam" id="PF00593">
    <property type="entry name" value="TonB_dep_Rec_b-barrel"/>
    <property type="match status" value="1"/>
</dbReference>
<dbReference type="GO" id="GO:0006826">
    <property type="term" value="P:iron ion transport"/>
    <property type="evidence" value="ECO:0007669"/>
    <property type="project" value="UniProtKB-KW"/>
</dbReference>
<evidence type="ECO:0000256" key="4">
    <source>
        <dbReference type="ARBA" id="ARBA00022496"/>
    </source>
</evidence>
<dbReference type="PANTHER" id="PTHR32552:SF81">
    <property type="entry name" value="TONB-DEPENDENT OUTER MEMBRANE RECEPTOR"/>
    <property type="match status" value="1"/>
</dbReference>
<feature type="chain" id="PRO_5026656392" evidence="16">
    <location>
        <begin position="22"/>
        <end position="953"/>
    </location>
</feature>
<evidence type="ECO:0000256" key="6">
    <source>
        <dbReference type="ARBA" id="ARBA00022729"/>
    </source>
</evidence>
<dbReference type="InterPro" id="IPR037066">
    <property type="entry name" value="Plug_dom_sf"/>
</dbReference>
<evidence type="ECO:0000256" key="9">
    <source>
        <dbReference type="ARBA" id="ARBA00023077"/>
    </source>
</evidence>
<feature type="domain" description="TonB-dependent receptor-like beta-barrel" evidence="17">
    <location>
        <begin position="390"/>
        <end position="900"/>
    </location>
</feature>
<evidence type="ECO:0000256" key="11">
    <source>
        <dbReference type="ARBA" id="ARBA00023237"/>
    </source>
</evidence>
<gene>
    <name evidence="19" type="ORF">AVDCRST_MAG91-969</name>
</gene>
<evidence type="ECO:0000256" key="16">
    <source>
        <dbReference type="SAM" id="SignalP"/>
    </source>
</evidence>
<dbReference type="InterPro" id="IPR000531">
    <property type="entry name" value="Beta-barrel_TonB"/>
</dbReference>
<dbReference type="PROSITE" id="PS01156">
    <property type="entry name" value="TONB_DEPENDENT_REC_2"/>
    <property type="match status" value="1"/>
</dbReference>
<dbReference type="InterPro" id="IPR012910">
    <property type="entry name" value="Plug_dom"/>
</dbReference>
<keyword evidence="19" id="KW-0675">Receptor</keyword>
<organism evidence="19">
    <name type="scientific">uncultured Sphingomonadaceae bacterium</name>
    <dbReference type="NCBI Taxonomy" id="169976"/>
    <lineage>
        <taxon>Bacteria</taxon>
        <taxon>Pseudomonadati</taxon>
        <taxon>Pseudomonadota</taxon>
        <taxon>Alphaproteobacteria</taxon>
        <taxon>Sphingomonadales</taxon>
        <taxon>Sphingomonadaceae</taxon>
        <taxon>environmental samples</taxon>
    </lineage>
</organism>
<name>A0A6J4SP46_9SPHN</name>
<keyword evidence="5 12" id="KW-0812">Transmembrane</keyword>
<keyword evidence="4" id="KW-0410">Iron transport</keyword>
<keyword evidence="10 12" id="KW-0472">Membrane</keyword>
<keyword evidence="3 12" id="KW-1134">Transmembrane beta strand</keyword>
<dbReference type="Pfam" id="PF07715">
    <property type="entry name" value="Plug"/>
    <property type="match status" value="1"/>
</dbReference>
<dbReference type="PANTHER" id="PTHR32552">
    <property type="entry name" value="FERRICHROME IRON RECEPTOR-RELATED"/>
    <property type="match status" value="1"/>
</dbReference>
<feature type="signal peptide" evidence="16">
    <location>
        <begin position="1"/>
        <end position="21"/>
    </location>
</feature>
<accession>A0A6J4SP46</accession>
<evidence type="ECO:0000256" key="14">
    <source>
        <dbReference type="RuleBase" id="RU003357"/>
    </source>
</evidence>
<keyword evidence="6 16" id="KW-0732">Signal</keyword>
<dbReference type="InterPro" id="IPR010917">
    <property type="entry name" value="TonB_rcpt_CS"/>
</dbReference>
<reference evidence="19" key="1">
    <citation type="submission" date="2020-02" db="EMBL/GenBank/DDBJ databases">
        <authorList>
            <person name="Meier V. D."/>
        </authorList>
    </citation>
    <scope>NUCLEOTIDE SEQUENCE</scope>
    <source>
        <strain evidence="19">AVDCRST_MAG91</strain>
    </source>
</reference>
<dbReference type="Gene3D" id="2.170.130.10">
    <property type="entry name" value="TonB-dependent receptor, plug domain"/>
    <property type="match status" value="1"/>
</dbReference>
<keyword evidence="2 12" id="KW-0813">Transport</keyword>
<keyword evidence="11 12" id="KW-0998">Cell outer membrane</keyword>
<dbReference type="Gene3D" id="2.40.170.20">
    <property type="entry name" value="TonB-dependent receptor, beta-barrel domain"/>
    <property type="match status" value="1"/>
</dbReference>
<evidence type="ECO:0000256" key="13">
    <source>
        <dbReference type="PROSITE-ProRule" id="PRU10144"/>
    </source>
</evidence>
<evidence type="ECO:0000256" key="10">
    <source>
        <dbReference type="ARBA" id="ARBA00023136"/>
    </source>
</evidence>
<dbReference type="SUPFAM" id="SSF56935">
    <property type="entry name" value="Porins"/>
    <property type="match status" value="1"/>
</dbReference>